<dbReference type="VEuPathDB" id="FungiDB:ASPZODRAFT_137255"/>
<evidence type="ECO:0000256" key="2">
    <source>
        <dbReference type="ARBA" id="ARBA00006278"/>
    </source>
</evidence>
<dbReference type="InterPro" id="IPR013121">
    <property type="entry name" value="Fe_red_NAD-bd_6"/>
</dbReference>
<dbReference type="GO" id="GO:0006826">
    <property type="term" value="P:iron ion transport"/>
    <property type="evidence" value="ECO:0007669"/>
    <property type="project" value="TreeGrafter"/>
</dbReference>
<dbReference type="Pfam" id="PF08022">
    <property type="entry name" value="FAD_binding_8"/>
    <property type="match status" value="1"/>
</dbReference>
<evidence type="ECO:0000256" key="11">
    <source>
        <dbReference type="ARBA" id="ARBA00023136"/>
    </source>
</evidence>
<dbReference type="PROSITE" id="PS51384">
    <property type="entry name" value="FAD_FR"/>
    <property type="match status" value="1"/>
</dbReference>
<evidence type="ECO:0000256" key="6">
    <source>
        <dbReference type="ARBA" id="ARBA00022692"/>
    </source>
</evidence>
<protein>
    <recommendedName>
        <fullName evidence="3">ferric-chelate reductase (NADPH)</fullName>
        <ecNumber evidence="3">1.16.1.9</ecNumber>
    </recommendedName>
</protein>
<dbReference type="EC" id="1.16.1.9" evidence="3"/>
<dbReference type="InterPro" id="IPR013130">
    <property type="entry name" value="Fe3_Rdtase_TM_dom"/>
</dbReference>
<evidence type="ECO:0000259" key="14">
    <source>
        <dbReference type="PROSITE" id="PS51384"/>
    </source>
</evidence>
<dbReference type="SFLD" id="SFLDS00052">
    <property type="entry name" value="Ferric_Reductase_Domain"/>
    <property type="match status" value="1"/>
</dbReference>
<dbReference type="GO" id="GO:0015677">
    <property type="term" value="P:copper ion import"/>
    <property type="evidence" value="ECO:0007669"/>
    <property type="project" value="TreeGrafter"/>
</dbReference>
<comment type="catalytic activity">
    <reaction evidence="12">
        <text>2 a Fe(II)-siderophore + NADP(+) + H(+) = 2 a Fe(III)-siderophore + NADPH</text>
        <dbReference type="Rhea" id="RHEA:28795"/>
        <dbReference type="Rhea" id="RHEA-COMP:11342"/>
        <dbReference type="Rhea" id="RHEA-COMP:11344"/>
        <dbReference type="ChEBI" id="CHEBI:15378"/>
        <dbReference type="ChEBI" id="CHEBI:29033"/>
        <dbReference type="ChEBI" id="CHEBI:29034"/>
        <dbReference type="ChEBI" id="CHEBI:57783"/>
        <dbReference type="ChEBI" id="CHEBI:58349"/>
        <dbReference type="EC" id="1.16.1.9"/>
    </reaction>
</comment>
<evidence type="ECO:0000256" key="10">
    <source>
        <dbReference type="ARBA" id="ARBA00023065"/>
    </source>
</evidence>
<dbReference type="InterPro" id="IPR013112">
    <property type="entry name" value="FAD-bd_8"/>
</dbReference>
<feature type="transmembrane region" description="Helical" evidence="13">
    <location>
        <begin position="189"/>
        <end position="211"/>
    </location>
</feature>
<evidence type="ECO:0000256" key="5">
    <source>
        <dbReference type="ARBA" id="ARBA00022475"/>
    </source>
</evidence>
<organism evidence="15 16">
    <name type="scientific">Penicilliopsis zonata CBS 506.65</name>
    <dbReference type="NCBI Taxonomy" id="1073090"/>
    <lineage>
        <taxon>Eukaryota</taxon>
        <taxon>Fungi</taxon>
        <taxon>Dikarya</taxon>
        <taxon>Ascomycota</taxon>
        <taxon>Pezizomycotina</taxon>
        <taxon>Eurotiomycetes</taxon>
        <taxon>Eurotiomycetidae</taxon>
        <taxon>Eurotiales</taxon>
        <taxon>Aspergillaceae</taxon>
        <taxon>Penicilliopsis</taxon>
    </lineage>
</organism>
<dbReference type="InterPro" id="IPR017927">
    <property type="entry name" value="FAD-bd_FR_type"/>
</dbReference>
<keyword evidence="6 13" id="KW-0812">Transmembrane</keyword>
<feature type="transmembrane region" description="Helical" evidence="13">
    <location>
        <begin position="65"/>
        <end position="88"/>
    </location>
</feature>
<dbReference type="Pfam" id="PF01794">
    <property type="entry name" value="Ferric_reduct"/>
    <property type="match status" value="1"/>
</dbReference>
<dbReference type="EMBL" id="KV878359">
    <property type="protein sequence ID" value="OJJ42444.1"/>
    <property type="molecule type" value="Genomic_DNA"/>
</dbReference>
<feature type="transmembrane region" description="Helical" evidence="13">
    <location>
        <begin position="223"/>
        <end position="239"/>
    </location>
</feature>
<dbReference type="Proteomes" id="UP000184188">
    <property type="component" value="Unassembled WGS sequence"/>
</dbReference>
<dbReference type="Pfam" id="PF08030">
    <property type="entry name" value="NAD_binding_6"/>
    <property type="match status" value="1"/>
</dbReference>
<evidence type="ECO:0000313" key="16">
    <source>
        <dbReference type="Proteomes" id="UP000184188"/>
    </source>
</evidence>
<keyword evidence="4" id="KW-0813">Transport</keyword>
<dbReference type="Gene3D" id="3.40.50.80">
    <property type="entry name" value="Nucleotide-binding domain of ferredoxin-NADP reductase (FNR) module"/>
    <property type="match status" value="1"/>
</dbReference>
<keyword evidence="10" id="KW-0406">Ion transport</keyword>
<dbReference type="GO" id="GO:0052851">
    <property type="term" value="F:ferric-chelate reductase (NADPH) activity"/>
    <property type="evidence" value="ECO:0007669"/>
    <property type="project" value="UniProtKB-EC"/>
</dbReference>
<dbReference type="AlphaFoldDB" id="A0A1L9S5K4"/>
<dbReference type="PANTHER" id="PTHR32361:SF3">
    <property type="entry name" value="REDUCTASE, PUTATIVE (AFU_ORTHOLOGUE AFUA_6G13750)-RELATED"/>
    <property type="match status" value="1"/>
</dbReference>
<keyword evidence="7" id="KW-0249">Electron transport</keyword>
<comment type="similarity">
    <text evidence="2">Belongs to the ferric reductase (FRE) family.</text>
</comment>
<dbReference type="RefSeq" id="XP_022576954.1">
    <property type="nucleotide sequence ID" value="XM_022724260.1"/>
</dbReference>
<dbReference type="GeneID" id="34610725"/>
<name>A0A1L9S5K4_9EURO</name>
<evidence type="ECO:0000256" key="12">
    <source>
        <dbReference type="ARBA" id="ARBA00048483"/>
    </source>
</evidence>
<dbReference type="GO" id="GO:0006879">
    <property type="term" value="P:intracellular iron ion homeostasis"/>
    <property type="evidence" value="ECO:0007669"/>
    <property type="project" value="TreeGrafter"/>
</dbReference>
<dbReference type="InterPro" id="IPR051410">
    <property type="entry name" value="Ferric/Cupric_Reductase"/>
</dbReference>
<keyword evidence="8 13" id="KW-1133">Transmembrane helix</keyword>
<dbReference type="STRING" id="1073090.A0A1L9S5K4"/>
<keyword evidence="16" id="KW-1185">Reference proteome</keyword>
<reference evidence="16" key="1">
    <citation type="journal article" date="2017" name="Genome Biol.">
        <title>Comparative genomics reveals high biological diversity and specific adaptations in the industrially and medically important fungal genus Aspergillus.</title>
        <authorList>
            <person name="de Vries R.P."/>
            <person name="Riley R."/>
            <person name="Wiebenga A."/>
            <person name="Aguilar-Osorio G."/>
            <person name="Amillis S."/>
            <person name="Uchima C.A."/>
            <person name="Anderluh G."/>
            <person name="Asadollahi M."/>
            <person name="Askin M."/>
            <person name="Barry K."/>
            <person name="Battaglia E."/>
            <person name="Bayram O."/>
            <person name="Benocci T."/>
            <person name="Braus-Stromeyer S.A."/>
            <person name="Caldana C."/>
            <person name="Canovas D."/>
            <person name="Cerqueira G.C."/>
            <person name="Chen F."/>
            <person name="Chen W."/>
            <person name="Choi C."/>
            <person name="Clum A."/>
            <person name="Dos Santos R.A."/>
            <person name="Damasio A.R."/>
            <person name="Diallinas G."/>
            <person name="Emri T."/>
            <person name="Fekete E."/>
            <person name="Flipphi M."/>
            <person name="Freyberg S."/>
            <person name="Gallo A."/>
            <person name="Gournas C."/>
            <person name="Habgood R."/>
            <person name="Hainaut M."/>
            <person name="Harispe M.L."/>
            <person name="Henrissat B."/>
            <person name="Hilden K.S."/>
            <person name="Hope R."/>
            <person name="Hossain A."/>
            <person name="Karabika E."/>
            <person name="Karaffa L."/>
            <person name="Karanyi Z."/>
            <person name="Krasevec N."/>
            <person name="Kuo A."/>
            <person name="Kusch H."/>
            <person name="LaButti K."/>
            <person name="Lagendijk E.L."/>
            <person name="Lapidus A."/>
            <person name="Levasseur A."/>
            <person name="Lindquist E."/>
            <person name="Lipzen A."/>
            <person name="Logrieco A.F."/>
            <person name="MacCabe A."/>
            <person name="Maekelae M.R."/>
            <person name="Malavazi I."/>
            <person name="Melin P."/>
            <person name="Meyer V."/>
            <person name="Mielnichuk N."/>
            <person name="Miskei M."/>
            <person name="Molnar A.P."/>
            <person name="Mule G."/>
            <person name="Ngan C.Y."/>
            <person name="Orejas M."/>
            <person name="Orosz E."/>
            <person name="Ouedraogo J.P."/>
            <person name="Overkamp K.M."/>
            <person name="Park H.-S."/>
            <person name="Perrone G."/>
            <person name="Piumi F."/>
            <person name="Punt P.J."/>
            <person name="Ram A.F."/>
            <person name="Ramon A."/>
            <person name="Rauscher S."/>
            <person name="Record E."/>
            <person name="Riano-Pachon D.M."/>
            <person name="Robert V."/>
            <person name="Roehrig J."/>
            <person name="Ruller R."/>
            <person name="Salamov A."/>
            <person name="Salih N.S."/>
            <person name="Samson R.A."/>
            <person name="Sandor E."/>
            <person name="Sanguinetti M."/>
            <person name="Schuetze T."/>
            <person name="Sepcic K."/>
            <person name="Shelest E."/>
            <person name="Sherlock G."/>
            <person name="Sophianopoulou V."/>
            <person name="Squina F.M."/>
            <person name="Sun H."/>
            <person name="Susca A."/>
            <person name="Todd R.B."/>
            <person name="Tsang A."/>
            <person name="Unkles S.E."/>
            <person name="van de Wiele N."/>
            <person name="van Rossen-Uffink D."/>
            <person name="Oliveira J.V."/>
            <person name="Vesth T.C."/>
            <person name="Visser J."/>
            <person name="Yu J.-H."/>
            <person name="Zhou M."/>
            <person name="Andersen M.R."/>
            <person name="Archer D.B."/>
            <person name="Baker S.E."/>
            <person name="Benoit I."/>
            <person name="Brakhage A.A."/>
            <person name="Braus G.H."/>
            <person name="Fischer R."/>
            <person name="Frisvad J.C."/>
            <person name="Goldman G.H."/>
            <person name="Houbraken J."/>
            <person name="Oakley B."/>
            <person name="Pocsi I."/>
            <person name="Scazzocchio C."/>
            <person name="Seiboth B."/>
            <person name="vanKuyk P.A."/>
            <person name="Wortman J."/>
            <person name="Dyer P.S."/>
            <person name="Grigoriev I.V."/>
        </authorList>
    </citation>
    <scope>NUCLEOTIDE SEQUENCE [LARGE SCALE GENOMIC DNA]</scope>
    <source>
        <strain evidence="16">CBS 506.65</strain>
    </source>
</reference>
<gene>
    <name evidence="15" type="ORF">ASPZODRAFT_137255</name>
</gene>
<evidence type="ECO:0000256" key="7">
    <source>
        <dbReference type="ARBA" id="ARBA00022982"/>
    </source>
</evidence>
<proteinExistence type="inferred from homology"/>
<dbReference type="CDD" id="cd06186">
    <property type="entry name" value="NOX_Duox_like_FAD_NADP"/>
    <property type="match status" value="1"/>
</dbReference>
<accession>A0A1L9S5K4</accession>
<feature type="domain" description="FAD-binding FR-type" evidence="14">
    <location>
        <begin position="254"/>
        <end position="378"/>
    </location>
</feature>
<evidence type="ECO:0000256" key="3">
    <source>
        <dbReference type="ARBA" id="ARBA00012668"/>
    </source>
</evidence>
<dbReference type="SFLD" id="SFLDG01168">
    <property type="entry name" value="Ferric_reductase_subgroup_(FRE"/>
    <property type="match status" value="1"/>
</dbReference>
<dbReference type="InterPro" id="IPR017938">
    <property type="entry name" value="Riboflavin_synthase-like_b-brl"/>
</dbReference>
<dbReference type="SUPFAM" id="SSF52343">
    <property type="entry name" value="Ferredoxin reductase-like, C-terminal NADP-linked domain"/>
    <property type="match status" value="1"/>
</dbReference>
<keyword evidence="5" id="KW-1003">Cell membrane</keyword>
<dbReference type="OrthoDB" id="167398at2759"/>
<feature type="transmembrane region" description="Helical" evidence="13">
    <location>
        <begin position="108"/>
        <end position="129"/>
    </location>
</feature>
<feature type="transmembrane region" description="Helical" evidence="13">
    <location>
        <begin position="6"/>
        <end position="24"/>
    </location>
</feature>
<evidence type="ECO:0000256" key="1">
    <source>
        <dbReference type="ARBA" id="ARBA00004651"/>
    </source>
</evidence>
<evidence type="ECO:0000256" key="4">
    <source>
        <dbReference type="ARBA" id="ARBA00022448"/>
    </source>
</evidence>
<feature type="transmembrane region" description="Helical" evidence="13">
    <location>
        <begin position="150"/>
        <end position="169"/>
    </location>
</feature>
<dbReference type="InterPro" id="IPR039261">
    <property type="entry name" value="FNR_nucleotide-bd"/>
</dbReference>
<sequence length="532" mass="60245">MLYSFVLWAVVGGGCLLWGVVRLNRSWHDQARPRRLQSALRALCRRLLLPDVACWPFRHTTRQQLLVGVGLAGYLLVFTFVGITYQTWITPVSGSPGVYNTRSGLGPWSDRLGVLAFALTPLSILLASRESLLSLLTGLPHSHFLFLHRWLGYLIYLQSALHTLGWTVVEGKLYQPQPTQWREFIREKYIVWGVVAMSFCSLMIVHSTACAIRWTGYELFRKLHYLVAMLYLGACWAHWTRLSCWMISSLILWLLDRAARLLRTFYLHRMNIPHATIQLFSTSDDDVVVRLDFRHFHHPWKVGQHFYLSFPELSRWQAHPFTPCTFNATPCDALKAHQQHTYLIRVHKGVTRRLAQAALVRPSTSVLLSGPYGQPVLDADDADTNILCIAGGTGISSVLPALLLAASNTAARDRSLRLVWVVRRQTDLQWLQPELALLRQLELSIRIYVTRETTDSTESTEKTSPVENIAGHPDLHGEVTDFLSQVVRGRTRVLASGPPGMISALRQSVASQNMPGKVFRGDERPDVQLIES</sequence>
<dbReference type="GO" id="GO:0005886">
    <property type="term" value="C:plasma membrane"/>
    <property type="evidence" value="ECO:0007669"/>
    <property type="project" value="UniProtKB-SubCell"/>
</dbReference>
<evidence type="ECO:0000313" key="15">
    <source>
        <dbReference type="EMBL" id="OJJ42444.1"/>
    </source>
</evidence>
<dbReference type="SUPFAM" id="SSF63380">
    <property type="entry name" value="Riboflavin synthase domain-like"/>
    <property type="match status" value="1"/>
</dbReference>
<keyword evidence="11 13" id="KW-0472">Membrane</keyword>
<keyword evidence="9" id="KW-0560">Oxidoreductase</keyword>
<evidence type="ECO:0000256" key="13">
    <source>
        <dbReference type="SAM" id="Phobius"/>
    </source>
</evidence>
<comment type="subcellular location">
    <subcellularLocation>
        <location evidence="1">Cell membrane</location>
        <topology evidence="1">Multi-pass membrane protein</topology>
    </subcellularLocation>
</comment>
<evidence type="ECO:0000256" key="8">
    <source>
        <dbReference type="ARBA" id="ARBA00022989"/>
    </source>
</evidence>
<evidence type="ECO:0000256" key="9">
    <source>
        <dbReference type="ARBA" id="ARBA00023002"/>
    </source>
</evidence>
<dbReference type="PANTHER" id="PTHR32361">
    <property type="entry name" value="FERRIC/CUPRIC REDUCTASE TRANSMEMBRANE COMPONENT"/>
    <property type="match status" value="1"/>
</dbReference>